<dbReference type="Proteomes" id="UP000785613">
    <property type="component" value="Unassembled WGS sequence"/>
</dbReference>
<proteinExistence type="predicted"/>
<gene>
    <name evidence="2" type="ORF">F0185_11820</name>
</gene>
<dbReference type="EMBL" id="VUYU01000006">
    <property type="protein sequence ID" value="NHZ34269.1"/>
    <property type="molecule type" value="Genomic_DNA"/>
</dbReference>
<feature type="compositionally biased region" description="Low complexity" evidence="1">
    <location>
        <begin position="460"/>
        <end position="471"/>
    </location>
</feature>
<accession>A0ABX0LJP0</accession>
<feature type="region of interest" description="Disordered" evidence="1">
    <location>
        <begin position="418"/>
        <end position="492"/>
    </location>
</feature>
<feature type="region of interest" description="Disordered" evidence="1">
    <location>
        <begin position="325"/>
        <end position="364"/>
    </location>
</feature>
<evidence type="ECO:0000313" key="3">
    <source>
        <dbReference type="Proteomes" id="UP000785613"/>
    </source>
</evidence>
<keyword evidence="3" id="KW-1185">Reference proteome</keyword>
<reference evidence="2 3" key="1">
    <citation type="submission" date="2019-09" db="EMBL/GenBank/DDBJ databases">
        <title>Taxonomy of Antarctic Massilia spp.: description of Massilia rubra sp. nov., Massilia aquatica sp. nov., Massilia mucilaginosa sp. nov., Massilia frigida sp. nov. isolated from streams, lakes and regoliths.</title>
        <authorList>
            <person name="Holochova P."/>
            <person name="Sedlacek I."/>
            <person name="Kralova S."/>
            <person name="Maslanova I."/>
            <person name="Busse H.-J."/>
            <person name="Stankova E."/>
            <person name="Vrbovska V."/>
            <person name="Kovarovic V."/>
            <person name="Bartak M."/>
            <person name="Svec P."/>
            <person name="Pantucek R."/>
        </authorList>
    </citation>
    <scope>NUCLEOTIDE SEQUENCE [LARGE SCALE GENOMIC DNA]</scope>
    <source>
        <strain evidence="2 3">CCM 8692</strain>
    </source>
</reference>
<comment type="caution">
    <text evidence="2">The sequence shown here is derived from an EMBL/GenBank/DDBJ whole genome shotgun (WGS) entry which is preliminary data.</text>
</comment>
<organism evidence="2 3">
    <name type="scientific">Massilia rubra</name>
    <dbReference type="NCBI Taxonomy" id="2607910"/>
    <lineage>
        <taxon>Bacteria</taxon>
        <taxon>Pseudomonadati</taxon>
        <taxon>Pseudomonadota</taxon>
        <taxon>Betaproteobacteria</taxon>
        <taxon>Burkholderiales</taxon>
        <taxon>Oxalobacteraceae</taxon>
        <taxon>Telluria group</taxon>
        <taxon>Massilia</taxon>
    </lineage>
</organism>
<dbReference type="RefSeq" id="WP_167224599.1">
    <property type="nucleotide sequence ID" value="NZ_VUYU01000006.1"/>
</dbReference>
<sequence length="556" mass="55578">MDISQITAPAASGAGLVTPIATSRTVATEQAQNLSFLGVAPTTVDLSSSGRFLSLASLFQKKTLELHTSVLANADASKAFADAAVAAAAVAGAFDELQTSAVDSNGLPTDTLDGQSLQSQFFQQLGGAPDDAEASLAAIGLAFTGATSSAAGKLTVDDAVLEEAFRRDPVATSALLERAADAFVGVVGTQIQAQVANLSFLDDDSVFGAALPLPGAAPPEIAAAPGYLTAQPASYTDNMFLQNLVNETLCNDEDAPVALADFVDENGVAVQPNLVASPQAEAPPQGARVAAPADAPELQAIAGSAVQAEARPGAAPVSVSPALPGAPAAPPVASPLASPLSTQDPIQSAPTAATPAAPPLAGPDATASNAVGVAQQASVLAQQLQAERAVARELDEKIAGASDAVRAALADDIARRDASRAGQLNADRTTAQLRADPPDPAVTAPVAPDRFARPADAVRTATTTQSASAPQDTDRNLTAQPPPVPAPDQAQLAARDPAIAAAIAAYNVNTGPFAAQNGRPEMQPPKAKPVAPVAAVTRVDAAEALGTPGDGSAPLR</sequence>
<evidence type="ECO:0000313" key="2">
    <source>
        <dbReference type="EMBL" id="NHZ34269.1"/>
    </source>
</evidence>
<name>A0ABX0LJP0_9BURK</name>
<protein>
    <submittedName>
        <fullName evidence="2">Uncharacterized protein</fullName>
    </submittedName>
</protein>
<evidence type="ECO:0000256" key="1">
    <source>
        <dbReference type="SAM" id="MobiDB-lite"/>
    </source>
</evidence>
<feature type="region of interest" description="Disordered" evidence="1">
    <location>
        <begin position="512"/>
        <end position="531"/>
    </location>
</feature>